<dbReference type="InterPro" id="IPR014001">
    <property type="entry name" value="Helicase_ATP-bd"/>
</dbReference>
<keyword evidence="7" id="KW-0508">mRNA splicing</keyword>
<evidence type="ECO:0000256" key="6">
    <source>
        <dbReference type="ARBA" id="ARBA00022840"/>
    </source>
</evidence>
<evidence type="ECO:0000259" key="11">
    <source>
        <dbReference type="PROSITE" id="PS51192"/>
    </source>
</evidence>
<dbReference type="PROSITE" id="PS00690">
    <property type="entry name" value="DEAH_ATP_HELICASE"/>
    <property type="match status" value="1"/>
</dbReference>
<dbReference type="GO" id="GO:0003723">
    <property type="term" value="F:RNA binding"/>
    <property type="evidence" value="ECO:0007669"/>
    <property type="project" value="TreeGrafter"/>
</dbReference>
<evidence type="ECO:0000259" key="12">
    <source>
        <dbReference type="PROSITE" id="PS51194"/>
    </source>
</evidence>
<dbReference type="PANTHER" id="PTHR18934">
    <property type="entry name" value="ATP-DEPENDENT RNA HELICASE"/>
    <property type="match status" value="1"/>
</dbReference>
<dbReference type="InterPro" id="IPR007502">
    <property type="entry name" value="Helicase-assoc_dom"/>
</dbReference>
<feature type="compositionally biased region" description="Basic and acidic residues" evidence="10">
    <location>
        <begin position="23"/>
        <end position="37"/>
    </location>
</feature>
<feature type="domain" description="Helicase C-terminal" evidence="12">
    <location>
        <begin position="453"/>
        <end position="627"/>
    </location>
</feature>
<dbReference type="SMART" id="SM00847">
    <property type="entry name" value="HA2"/>
    <property type="match status" value="1"/>
</dbReference>
<keyword evidence="6" id="KW-0067">ATP-binding</keyword>
<dbReference type="GO" id="GO:0005524">
    <property type="term" value="F:ATP binding"/>
    <property type="evidence" value="ECO:0007669"/>
    <property type="project" value="UniProtKB-KW"/>
</dbReference>
<dbReference type="SMART" id="SM00487">
    <property type="entry name" value="DEXDc"/>
    <property type="match status" value="1"/>
</dbReference>
<dbReference type="GO" id="GO:0071013">
    <property type="term" value="C:catalytic step 2 spliceosome"/>
    <property type="evidence" value="ECO:0007669"/>
    <property type="project" value="TreeGrafter"/>
</dbReference>
<keyword evidence="5" id="KW-0378">Hydrolase</keyword>
<dbReference type="InterPro" id="IPR002464">
    <property type="entry name" value="DNA/RNA_helicase_DEAH_CS"/>
</dbReference>
<dbReference type="SUPFAM" id="SSF52540">
    <property type="entry name" value="P-loop containing nucleoside triphosphate hydrolases"/>
    <property type="match status" value="1"/>
</dbReference>
<dbReference type="eggNOG" id="KOG0923">
    <property type="taxonomic scope" value="Eukaryota"/>
</dbReference>
<evidence type="ECO:0000256" key="4">
    <source>
        <dbReference type="ARBA" id="ARBA00022741"/>
    </source>
</evidence>
<evidence type="ECO:0000256" key="10">
    <source>
        <dbReference type="SAM" id="MobiDB-lite"/>
    </source>
</evidence>
<dbReference type="Gene3D" id="3.40.50.300">
    <property type="entry name" value="P-loop containing nucleotide triphosphate hydrolases"/>
    <property type="match status" value="2"/>
</dbReference>
<dbReference type="OMA" id="PLDPMMS"/>
<dbReference type="Pfam" id="PF00270">
    <property type="entry name" value="DEAD"/>
    <property type="match status" value="1"/>
</dbReference>
<dbReference type="FunFam" id="3.40.50.300:FF:000726">
    <property type="entry name" value="Pre-mRNA-splicing factor ATP-dependent RNA helicase"/>
    <property type="match status" value="1"/>
</dbReference>
<dbReference type="Pfam" id="PF21010">
    <property type="entry name" value="HA2_C"/>
    <property type="match status" value="1"/>
</dbReference>
<dbReference type="GO" id="GO:0003724">
    <property type="term" value="F:RNA helicase activity"/>
    <property type="evidence" value="ECO:0007669"/>
    <property type="project" value="UniProtKB-EC"/>
</dbReference>
<keyword evidence="4" id="KW-0547">Nucleotide-binding</keyword>
<feature type="domain" description="Helicase ATP-binding" evidence="11">
    <location>
        <begin position="262"/>
        <end position="428"/>
    </location>
</feature>
<dbReference type="GO" id="GO:0000349">
    <property type="term" value="P:generation of catalytic spliceosome for first transesterification step"/>
    <property type="evidence" value="ECO:0007669"/>
    <property type="project" value="EnsemblFungi"/>
</dbReference>
<evidence type="ECO:0000313" key="14">
    <source>
        <dbReference type="Proteomes" id="UP000187013"/>
    </source>
</evidence>
<evidence type="ECO:0000256" key="7">
    <source>
        <dbReference type="ARBA" id="ARBA00023187"/>
    </source>
</evidence>
<dbReference type="InterPro" id="IPR048333">
    <property type="entry name" value="HA2_WH"/>
</dbReference>
<dbReference type="AlphaFoldDB" id="A0A1Q2ZZV6"/>
<evidence type="ECO:0000256" key="5">
    <source>
        <dbReference type="ARBA" id="ARBA00022801"/>
    </source>
</evidence>
<dbReference type="InterPro" id="IPR011545">
    <property type="entry name" value="DEAD/DEAH_box_helicase_dom"/>
</dbReference>
<dbReference type="InterPro" id="IPR001650">
    <property type="entry name" value="Helicase_C-like"/>
</dbReference>
<evidence type="ECO:0000256" key="8">
    <source>
        <dbReference type="ARBA" id="ARBA00023242"/>
    </source>
</evidence>
<protein>
    <recommendedName>
        <fullName evidence="2">RNA helicase</fullName>
        <ecNumber evidence="2">3.6.4.13</ecNumber>
    </recommendedName>
</protein>
<dbReference type="Pfam" id="PF04408">
    <property type="entry name" value="WHD_HA2"/>
    <property type="match status" value="1"/>
</dbReference>
<sequence>MSAADTGGDEHFQTGKGKRRTKRTFESHDGNNEKPLDDNDELQENGKPLVQPLDGITEDVDEMKQLRLLARQRYLSHREREKLVILAKELEYLEQDIEKYGWENLTQSERDDITLKRDLVSLIEHREDAGVQKFNLQEDYVNNEGKLDVERKKALLNDRSGYRQHEDEGKRKHMWEEKQLRKAVKKDDDIDEIKLPGADKYEFVFDDNAMVDYEDEEEVLPGKDSEQDNHLLEQLEIEQKRITSVQETRKFLPVYRYRKELLEAIKEHQILIIVGETGSGKTTQLPQYLVEDGYTQGGKFQIAVTQPRRVAATAVAARVADEMDVVLGKEVGYSIRFEDKTTADKTILKYMTDGMLLREFLVDPELQKYSCIMIDEAHERTLATDILLGLLKDILSHRKDMKLLISSATMNATKFSRFFNNCPIFNVPGRRFPVDIHYTVQPEANYLHAVISTVFQIHTREPLPGDILVFLTGQDEIENMAEKMEMIAGKLGEKAMPMIITPIYANLPQDQQNRIFIPTPPSCRKVVLATNIAETSLTVDGIKYVVDPGYVKENSFVPSTGMTQLLTVPCSRASVDQRAGRAGRVGPGKCYRIFTKWSYYNELELMPKPEVLRTNLSSVVLLLLSLGITNLVDFQLLDKPSVSSLSKSLENLYLLGALNSKGTITKLGRIMCEFPCEPEFAKVLHTAATHEMCHGVLEECIDIVAMLHEAKSLFVGSKNPNPGSHVVGQVDSDHMLYWEIYNEWRNSNYSKMWCQDHKLQYKTLCRVRNIRDQLFQCADKLGLVALNESARRELVDKQANSALTARITKCFIGGFPMNVAQLGTNAYRTVGKKSTSGLDVYIHPSSVVIHSTRDGKKPCKFVLYQQLMLTSKEFIRDCLPIPRESWLEEMVPQLFQSR</sequence>
<evidence type="ECO:0000256" key="2">
    <source>
        <dbReference type="ARBA" id="ARBA00012552"/>
    </source>
</evidence>
<dbReference type="InterPro" id="IPR027417">
    <property type="entry name" value="P-loop_NTPase"/>
</dbReference>
<dbReference type="GO" id="GO:0034247">
    <property type="term" value="P:snoRNA splicing"/>
    <property type="evidence" value="ECO:0007669"/>
    <property type="project" value="EnsemblFungi"/>
</dbReference>
<dbReference type="PROSITE" id="PS51194">
    <property type="entry name" value="HELICASE_CTER"/>
    <property type="match status" value="1"/>
</dbReference>
<dbReference type="Pfam" id="PF07717">
    <property type="entry name" value="OB_NTP_bind"/>
    <property type="match status" value="1"/>
</dbReference>
<dbReference type="EC" id="3.6.4.13" evidence="2"/>
<comment type="caution">
    <text evidence="13">The sequence shown here is derived from an EMBL/GenBank/DDBJ whole genome shotgun (WGS) entry which is preliminary data.</text>
</comment>
<keyword evidence="3" id="KW-0507">mRNA processing</keyword>
<dbReference type="OrthoDB" id="10253254at2759"/>
<proteinExistence type="predicted"/>
<dbReference type="SMART" id="SM00490">
    <property type="entry name" value="HELICc"/>
    <property type="match status" value="1"/>
</dbReference>
<evidence type="ECO:0000256" key="9">
    <source>
        <dbReference type="ARBA" id="ARBA00047984"/>
    </source>
</evidence>
<evidence type="ECO:0000313" key="13">
    <source>
        <dbReference type="EMBL" id="GAV48976.1"/>
    </source>
</evidence>
<accession>A0A1Q2ZZV6</accession>
<dbReference type="PROSITE" id="PS51192">
    <property type="entry name" value="HELICASE_ATP_BIND_1"/>
    <property type="match status" value="1"/>
</dbReference>
<dbReference type="CDD" id="cd18791">
    <property type="entry name" value="SF2_C_RHA"/>
    <property type="match status" value="1"/>
</dbReference>
<dbReference type="Gene3D" id="1.20.120.1080">
    <property type="match status" value="1"/>
</dbReference>
<name>A0A1Q2ZZV6_ZYGRO</name>
<dbReference type="Pfam" id="PF00271">
    <property type="entry name" value="Helicase_C"/>
    <property type="match status" value="1"/>
</dbReference>
<dbReference type="FunFam" id="3.40.50.300:FF:000007">
    <property type="entry name" value="Pre-mRNA-splicing factor ATP-dependent RNA helicase"/>
    <property type="match status" value="1"/>
</dbReference>
<evidence type="ECO:0000256" key="3">
    <source>
        <dbReference type="ARBA" id="ARBA00022664"/>
    </source>
</evidence>
<evidence type="ECO:0000256" key="1">
    <source>
        <dbReference type="ARBA" id="ARBA00004123"/>
    </source>
</evidence>
<dbReference type="GO" id="GO:0071006">
    <property type="term" value="C:U2-type catalytic step 1 spliceosome"/>
    <property type="evidence" value="ECO:0007669"/>
    <property type="project" value="EnsemblFungi"/>
</dbReference>
<feature type="region of interest" description="Disordered" evidence="10">
    <location>
        <begin position="1"/>
        <end position="53"/>
    </location>
</feature>
<dbReference type="EMBL" id="BDGX01000014">
    <property type="protein sequence ID" value="GAV48976.1"/>
    <property type="molecule type" value="Genomic_DNA"/>
</dbReference>
<reference evidence="13 14" key="1">
    <citation type="submission" date="2016-08" db="EMBL/GenBank/DDBJ databases">
        <title>Draft genome sequence of allopolyploid Zygosaccharomyces rouxii.</title>
        <authorList>
            <person name="Watanabe J."/>
            <person name="Uehara K."/>
            <person name="Mogi Y."/>
            <person name="Tsukioka Y."/>
        </authorList>
    </citation>
    <scope>NUCLEOTIDE SEQUENCE [LARGE SCALE GENOMIC DNA]</scope>
    <source>
        <strain evidence="13 14">NBRC 110957</strain>
    </source>
</reference>
<dbReference type="Proteomes" id="UP000187013">
    <property type="component" value="Unassembled WGS sequence"/>
</dbReference>
<dbReference type="InterPro" id="IPR011709">
    <property type="entry name" value="DEAD-box_helicase_OB_fold"/>
</dbReference>
<comment type="catalytic activity">
    <reaction evidence="9">
        <text>ATP + H2O = ADP + phosphate + H(+)</text>
        <dbReference type="Rhea" id="RHEA:13065"/>
        <dbReference type="ChEBI" id="CHEBI:15377"/>
        <dbReference type="ChEBI" id="CHEBI:15378"/>
        <dbReference type="ChEBI" id="CHEBI:30616"/>
        <dbReference type="ChEBI" id="CHEBI:43474"/>
        <dbReference type="ChEBI" id="CHEBI:456216"/>
        <dbReference type="EC" id="3.6.4.13"/>
    </reaction>
</comment>
<comment type="subcellular location">
    <subcellularLocation>
        <location evidence="1">Nucleus</location>
    </subcellularLocation>
</comment>
<organism evidence="13 14">
    <name type="scientific">Zygosaccharomyces rouxii</name>
    <dbReference type="NCBI Taxonomy" id="4956"/>
    <lineage>
        <taxon>Eukaryota</taxon>
        <taxon>Fungi</taxon>
        <taxon>Dikarya</taxon>
        <taxon>Ascomycota</taxon>
        <taxon>Saccharomycotina</taxon>
        <taxon>Saccharomycetes</taxon>
        <taxon>Saccharomycetales</taxon>
        <taxon>Saccharomycetaceae</taxon>
        <taxon>Zygosaccharomyces</taxon>
    </lineage>
</organism>
<gene>
    <name evidence="13" type="ORF">ZYGR_0N03810</name>
</gene>
<dbReference type="GO" id="GO:0016787">
    <property type="term" value="F:hydrolase activity"/>
    <property type="evidence" value="ECO:0007669"/>
    <property type="project" value="UniProtKB-KW"/>
</dbReference>
<dbReference type="PANTHER" id="PTHR18934:SF83">
    <property type="entry name" value="PRE-MRNA-SPLICING FACTOR ATP-DEPENDENT RNA HELICASE DHX16"/>
    <property type="match status" value="1"/>
</dbReference>
<keyword evidence="8" id="KW-0539">Nucleus</keyword>